<dbReference type="AlphaFoldDB" id="A0A2I1DG42"/>
<feature type="compositionally biased region" description="Polar residues" evidence="1">
    <location>
        <begin position="68"/>
        <end position="77"/>
    </location>
</feature>
<dbReference type="PANTHER" id="PTHR39472">
    <property type="entry name" value="EXPRESSED PROTEIN"/>
    <property type="match status" value="1"/>
</dbReference>
<evidence type="ECO:0000313" key="2">
    <source>
        <dbReference type="EMBL" id="PKY08839.1"/>
    </source>
</evidence>
<evidence type="ECO:0000256" key="1">
    <source>
        <dbReference type="SAM" id="MobiDB-lite"/>
    </source>
</evidence>
<accession>A0A2I1DG42</accession>
<feature type="compositionally biased region" description="Low complexity" evidence="1">
    <location>
        <begin position="56"/>
        <end position="67"/>
    </location>
</feature>
<protein>
    <submittedName>
        <fullName evidence="2">Uncharacterized protein</fullName>
    </submittedName>
</protein>
<keyword evidence="3" id="KW-1185">Reference proteome</keyword>
<proteinExistence type="predicted"/>
<dbReference type="GeneID" id="36543210"/>
<feature type="compositionally biased region" description="Basic and acidic residues" evidence="1">
    <location>
        <begin position="25"/>
        <end position="34"/>
    </location>
</feature>
<dbReference type="EMBL" id="MSFM01000001">
    <property type="protein sequence ID" value="PKY08839.1"/>
    <property type="molecule type" value="Genomic_DNA"/>
</dbReference>
<evidence type="ECO:0000313" key="3">
    <source>
        <dbReference type="Proteomes" id="UP000234254"/>
    </source>
</evidence>
<sequence>MSEMILLTTPQQHVMEESSGAPIREGCEADRRSPGSEAPTLDCFGDDRSPPPAPPVQAATTTPSPSSHVQLVQSTPDSFPELVSATTLGPVTPPESPTKDELASAPDIIDSSTPSPASRAPFVRGHRRRSTHVSRRDLDQFRKDVLGIEPPTGIRLEEEGNIRRRINPSVDPEFEDLNRAFESANMSLNSSGGMTSNSPGSSMFSSYVENNAGPPNIPNVPRQSMSPAMPHTPGQVNGGGLPGMNAGIPMNAGHQMDLHHLYDMVLELSDVLKNNREMTKNIVTSAEEIMRRSSSDGASPSMQQVNGEITGKHRVRLVRIPESVLISMVAARIADLERALTKEKRIAEVLKNEQVENTKLIGEYEAAVGTMVEQIRNYCQNNNMQYLAQKRHYNSLLQAERDSHLESRLDRDHWHAQTMKCAEMIRTAYRLRCEEEEVPLRIVAGLQNEVRAYRHALGMEPEKPEEEYGWELLKDVPGGLD</sequence>
<dbReference type="Proteomes" id="UP000234254">
    <property type="component" value="Unassembled WGS sequence"/>
</dbReference>
<dbReference type="RefSeq" id="XP_024697433.1">
    <property type="nucleotide sequence ID" value="XM_024835686.1"/>
</dbReference>
<feature type="region of interest" description="Disordered" evidence="1">
    <location>
        <begin position="1"/>
        <end position="134"/>
    </location>
</feature>
<name>A0A2I1DG42_ASPC2</name>
<dbReference type="VEuPathDB" id="FungiDB:P168DRAFT_278389"/>
<comment type="caution">
    <text evidence="2">The sequence shown here is derived from an EMBL/GenBank/DDBJ whole genome shotgun (WGS) entry which is preliminary data.</text>
</comment>
<organism evidence="2 3">
    <name type="scientific">Aspergillus campestris (strain IBT 28561)</name>
    <dbReference type="NCBI Taxonomy" id="1392248"/>
    <lineage>
        <taxon>Eukaryota</taxon>
        <taxon>Fungi</taxon>
        <taxon>Dikarya</taxon>
        <taxon>Ascomycota</taxon>
        <taxon>Pezizomycotina</taxon>
        <taxon>Eurotiomycetes</taxon>
        <taxon>Eurotiomycetidae</taxon>
        <taxon>Eurotiales</taxon>
        <taxon>Aspergillaceae</taxon>
        <taxon>Aspergillus</taxon>
        <taxon>Aspergillus subgen. Circumdati</taxon>
    </lineage>
</organism>
<dbReference type="PANTHER" id="PTHR39472:SF1">
    <property type="entry name" value="EXPRESSED PROTEIN"/>
    <property type="match status" value="1"/>
</dbReference>
<dbReference type="OrthoDB" id="21214at2759"/>
<gene>
    <name evidence="2" type="ORF">P168DRAFT_278389</name>
</gene>
<reference evidence="2" key="1">
    <citation type="submission" date="2016-12" db="EMBL/GenBank/DDBJ databases">
        <title>The genomes of Aspergillus section Nigri reveals drivers in fungal speciation.</title>
        <authorList>
            <consortium name="DOE Joint Genome Institute"/>
            <person name="Vesth T.C."/>
            <person name="Nybo J."/>
            <person name="Theobald S."/>
            <person name="Brandl J."/>
            <person name="Frisvad J.C."/>
            <person name="Nielsen K.F."/>
            <person name="Lyhne E.K."/>
            <person name="Kogle M.E."/>
            <person name="Kuo A."/>
            <person name="Riley R."/>
            <person name="Clum A."/>
            <person name="Nolan M."/>
            <person name="Lipzen A."/>
            <person name="Salamov A."/>
            <person name="Henrissat B."/>
            <person name="Wiebenga A."/>
            <person name="De vries R.P."/>
            <person name="Grigoriev I.V."/>
            <person name="Mortensen U.H."/>
            <person name="Andersen M.R."/>
            <person name="Baker S.E."/>
        </authorList>
    </citation>
    <scope>NUCLEOTIDE SEQUENCE</scope>
    <source>
        <strain evidence="2">IBT 28561</strain>
    </source>
</reference>
<feature type="compositionally biased region" description="Basic residues" evidence="1">
    <location>
        <begin position="124"/>
        <end position="133"/>
    </location>
</feature>